<dbReference type="Proteomes" id="UP000027456">
    <property type="component" value="Unassembled WGS sequence"/>
</dbReference>
<dbReference type="AlphaFoldDB" id="A0A074RWL6"/>
<dbReference type="Gene3D" id="3.30.710.10">
    <property type="entry name" value="Potassium Channel Kv1.1, Chain A"/>
    <property type="match status" value="1"/>
</dbReference>
<dbReference type="STRING" id="1423351.A0A074RWL6"/>
<comment type="caution">
    <text evidence="1">The sequence shown here is derived from an EMBL/GenBank/DDBJ whole genome shotgun (WGS) entry which is preliminary data.</text>
</comment>
<reference evidence="1 2" key="1">
    <citation type="submission" date="2013-12" db="EMBL/GenBank/DDBJ databases">
        <authorList>
            <person name="Cubeta M."/>
            <person name="Pakala S."/>
            <person name="Fedorova N."/>
            <person name="Thomas E."/>
            <person name="Dean R."/>
            <person name="Jabaji S."/>
            <person name="Neate S."/>
            <person name="Toda T."/>
            <person name="Tavantzis S."/>
            <person name="Vilgalys R."/>
            <person name="Bharathan N."/>
            <person name="Pakala S."/>
            <person name="Losada L.S."/>
            <person name="Zafar N."/>
            <person name="Nierman W."/>
        </authorList>
    </citation>
    <scope>NUCLEOTIDE SEQUENCE [LARGE SCALE GENOMIC DNA]</scope>
    <source>
        <strain evidence="1 2">123E</strain>
    </source>
</reference>
<evidence type="ECO:0000313" key="2">
    <source>
        <dbReference type="Proteomes" id="UP000027456"/>
    </source>
</evidence>
<dbReference type="HOGENOM" id="CLU_067638_0_0_1"/>
<accession>A0A074RWL6</accession>
<dbReference type="InterPro" id="IPR011333">
    <property type="entry name" value="SKP1/BTB/POZ_sf"/>
</dbReference>
<evidence type="ECO:0000313" key="1">
    <source>
        <dbReference type="EMBL" id="KEP51284.1"/>
    </source>
</evidence>
<sequence length="231" mass="26528">MEYNKKYTVSIQGVDFILSKSQIEFDGPNYFTTCFLGDFRESVTRRVELSRDPDLFRIVLSYLCGYNVFPLNEKIIPPTMTSESALLNLRADAEFYQLEGLAQACEAFINPQEGQISPKNRYLILGSKWFVDDDEYREDLLGTVPSESDWSTYATKERLKQAPLNDMKTPGSVSGFEGLRVTAVMERVGARSITSYDPRRYRLFGWSMIAEHTEVQIQCTLLVVFEDLEMK</sequence>
<dbReference type="EMBL" id="AZST01000180">
    <property type="protein sequence ID" value="KEP51284.1"/>
    <property type="molecule type" value="Genomic_DNA"/>
</dbReference>
<proteinExistence type="predicted"/>
<gene>
    <name evidence="1" type="ORF">V565_064420</name>
</gene>
<keyword evidence="2" id="KW-1185">Reference proteome</keyword>
<dbReference type="PANTHER" id="PTHR31758">
    <property type="entry name" value="BTB/POZ DOMAIN-CONTAINING PROTEIN YLR108C"/>
    <property type="match status" value="1"/>
</dbReference>
<dbReference type="PANTHER" id="PTHR31758:SF2">
    <property type="entry name" value="BTB_POZ DOMAIN-CONTAINING PROTEIN YLR108C"/>
    <property type="match status" value="1"/>
</dbReference>
<organism evidence="1 2">
    <name type="scientific">Rhizoctonia solani 123E</name>
    <dbReference type="NCBI Taxonomy" id="1423351"/>
    <lineage>
        <taxon>Eukaryota</taxon>
        <taxon>Fungi</taxon>
        <taxon>Dikarya</taxon>
        <taxon>Basidiomycota</taxon>
        <taxon>Agaricomycotina</taxon>
        <taxon>Agaricomycetes</taxon>
        <taxon>Cantharellales</taxon>
        <taxon>Ceratobasidiaceae</taxon>
        <taxon>Rhizoctonia</taxon>
    </lineage>
</organism>
<protein>
    <submittedName>
        <fullName evidence="1">BTB domain protein</fullName>
    </submittedName>
</protein>
<name>A0A074RWL6_9AGAM</name>
<dbReference type="SUPFAM" id="SSF54695">
    <property type="entry name" value="POZ domain"/>
    <property type="match status" value="1"/>
</dbReference>
<dbReference type="OrthoDB" id="3143430at2759"/>